<dbReference type="InterPro" id="IPR031309">
    <property type="entry name" value="Ribosomal_uL5_C"/>
</dbReference>
<dbReference type="EMBL" id="KV417526">
    <property type="protein sequence ID" value="KZP24440.1"/>
    <property type="molecule type" value="Genomic_DNA"/>
</dbReference>
<protein>
    <submittedName>
        <fullName evidence="5">Ribosomal protein L5</fullName>
    </submittedName>
</protein>
<dbReference type="Gene3D" id="3.30.1440.10">
    <property type="match status" value="1"/>
</dbReference>
<gene>
    <name evidence="5" type="ORF">FIBSPDRAFT_735954</name>
</gene>
<evidence type="ECO:0000256" key="3">
    <source>
        <dbReference type="ARBA" id="ARBA00023274"/>
    </source>
</evidence>
<dbReference type="STRING" id="436010.A0A166MXV5"/>
<dbReference type="GO" id="GO:0003735">
    <property type="term" value="F:structural constituent of ribosome"/>
    <property type="evidence" value="ECO:0007669"/>
    <property type="project" value="InterPro"/>
</dbReference>
<dbReference type="GO" id="GO:1990904">
    <property type="term" value="C:ribonucleoprotein complex"/>
    <property type="evidence" value="ECO:0007669"/>
    <property type="project" value="UniProtKB-KW"/>
</dbReference>
<dbReference type="InterPro" id="IPR022803">
    <property type="entry name" value="Ribosomal_uL5_dom_sf"/>
</dbReference>
<keyword evidence="2 5" id="KW-0689">Ribosomal protein</keyword>
<keyword evidence="3" id="KW-0687">Ribonucleoprotein</keyword>
<comment type="similarity">
    <text evidence="1">Belongs to the universal ribosomal protein uL5 family.</text>
</comment>
<evidence type="ECO:0000259" key="4">
    <source>
        <dbReference type="Pfam" id="PF00673"/>
    </source>
</evidence>
<dbReference type="InterPro" id="IPR002132">
    <property type="entry name" value="Ribosomal_uL5"/>
</dbReference>
<dbReference type="GO" id="GO:0005840">
    <property type="term" value="C:ribosome"/>
    <property type="evidence" value="ECO:0007669"/>
    <property type="project" value="UniProtKB-KW"/>
</dbReference>
<accession>A0A166MXV5</accession>
<name>A0A166MXV5_9AGAM</name>
<dbReference type="Pfam" id="PF00673">
    <property type="entry name" value="Ribosomal_L5_C"/>
    <property type="match status" value="1"/>
</dbReference>
<dbReference type="SUPFAM" id="SSF55282">
    <property type="entry name" value="RL5-like"/>
    <property type="match status" value="1"/>
</dbReference>
<evidence type="ECO:0000256" key="2">
    <source>
        <dbReference type="ARBA" id="ARBA00022980"/>
    </source>
</evidence>
<feature type="non-terminal residue" evidence="5">
    <location>
        <position position="1"/>
    </location>
</feature>
<evidence type="ECO:0000313" key="5">
    <source>
        <dbReference type="EMBL" id="KZP24440.1"/>
    </source>
</evidence>
<dbReference type="OrthoDB" id="2921699at2759"/>
<sequence>VKEYRLGRNFSETGNFGFGVQEHIDLGVQYDPGVDIFGMEFHAVMGRPGSRVARKRKKARIGFGHRVTKGDTQAWLRQRFDGIIQYHPGE</sequence>
<evidence type="ECO:0000256" key="1">
    <source>
        <dbReference type="ARBA" id="ARBA00008553"/>
    </source>
</evidence>
<reference evidence="5" key="1">
    <citation type="journal article" date="2016" name="Mol. Biol. Evol.">
        <title>Comparative Genomics of Early-Diverging Mushroom-Forming Fungi Provides Insights into the Origins of Lignocellulose Decay Capabilities.</title>
        <authorList>
            <person name="Nagy L.G."/>
            <person name="Riley R."/>
            <person name="Tritt A."/>
            <person name="Adam C."/>
            <person name="Daum C."/>
            <person name="Floudas D."/>
            <person name="Sun H."/>
            <person name="Yadav J.S."/>
            <person name="Pangilinan J."/>
            <person name="Larsson K.H."/>
            <person name="Matsuura K."/>
            <person name="Barry K."/>
            <person name="Labutti K."/>
            <person name="Kuo R."/>
            <person name="Ohm R.A."/>
            <person name="Bhattacharya S.S."/>
            <person name="Shirouzu T."/>
            <person name="Yoshinaga Y."/>
            <person name="Martin F.M."/>
            <person name="Grigoriev I.V."/>
            <person name="Hibbett D.S."/>
        </authorList>
    </citation>
    <scope>NUCLEOTIDE SEQUENCE [LARGE SCALE GENOMIC DNA]</scope>
    <source>
        <strain evidence="5">CBS 109695</strain>
    </source>
</reference>
<proteinExistence type="inferred from homology"/>
<dbReference type="PANTHER" id="PTHR11994">
    <property type="entry name" value="60S RIBOSOMAL PROTEIN L11-RELATED"/>
    <property type="match status" value="1"/>
</dbReference>
<dbReference type="GO" id="GO:0006412">
    <property type="term" value="P:translation"/>
    <property type="evidence" value="ECO:0007669"/>
    <property type="project" value="InterPro"/>
</dbReference>
<organism evidence="5">
    <name type="scientific">Athelia psychrophila</name>
    <dbReference type="NCBI Taxonomy" id="1759441"/>
    <lineage>
        <taxon>Eukaryota</taxon>
        <taxon>Fungi</taxon>
        <taxon>Dikarya</taxon>
        <taxon>Basidiomycota</taxon>
        <taxon>Agaricomycotina</taxon>
        <taxon>Agaricomycetes</taxon>
        <taxon>Agaricomycetidae</taxon>
        <taxon>Atheliales</taxon>
        <taxon>Atheliaceae</taxon>
        <taxon>Athelia</taxon>
    </lineage>
</organism>
<dbReference type="AlphaFoldDB" id="A0A166MXV5"/>
<feature type="domain" description="Large ribosomal subunit protein uL5 C-terminal" evidence="4">
    <location>
        <begin position="8"/>
        <end position="54"/>
    </location>
</feature>